<gene>
    <name evidence="1" type="ORF">AB4566_21215</name>
</gene>
<dbReference type="Pfam" id="PF08732">
    <property type="entry name" value="HIM1"/>
    <property type="match status" value="1"/>
</dbReference>
<dbReference type="Proteomes" id="UP001570417">
    <property type="component" value="Unassembled WGS sequence"/>
</dbReference>
<proteinExistence type="predicted"/>
<name>A0ABV4NI05_9VIBR</name>
<evidence type="ECO:0000313" key="2">
    <source>
        <dbReference type="Proteomes" id="UP001570417"/>
    </source>
</evidence>
<sequence length="232" mass="25813">MTISGDNTSVIIAGASGLIGGHALKLLVIEPAISHVYALSRSSLFDSSIDQSKLTNIINADLHINQWEDTLPPPTLGLICLGTTLKQAGSKEALRKVDVELVCEVAQTMKLLGVERVAVVSSYGASTQSYSHYLRCKGNMEQNLMRMGFKQVLFMRPGPLTGERKQSRSDEQLLQKLMPIFSPFLLGKFKNLRPIAAYDVAQAMLFKLFEINYHPIEMYDSTEMLNLLSKYR</sequence>
<protein>
    <submittedName>
        <fullName evidence="1">NAD-dependent epimerase/dehydratase family protein</fullName>
    </submittedName>
</protein>
<dbReference type="EMBL" id="JBFRUW010000121">
    <property type="protein sequence ID" value="MFA0570777.1"/>
    <property type="molecule type" value="Genomic_DNA"/>
</dbReference>
<dbReference type="InterPro" id="IPR036291">
    <property type="entry name" value="NAD(P)-bd_dom_sf"/>
</dbReference>
<reference evidence="1 2" key="1">
    <citation type="journal article" date="2024" name="ISME J.">
        <title>Tailless and filamentous prophages are predominant in marine Vibrio.</title>
        <authorList>
            <person name="Steensen K."/>
            <person name="Seneca J."/>
            <person name="Bartlau N."/>
            <person name="Yu X.A."/>
            <person name="Hussain F.A."/>
            <person name="Polz M.F."/>
        </authorList>
    </citation>
    <scope>NUCLEOTIDE SEQUENCE [LARGE SCALE GENOMIC DNA]</scope>
    <source>
        <strain evidence="1 2">10N.222.51.A1</strain>
    </source>
</reference>
<dbReference type="InterPro" id="IPR014843">
    <property type="entry name" value="Him1/Fmp52"/>
</dbReference>
<dbReference type="PANTHER" id="PTHR14097:SF7">
    <property type="entry name" value="OXIDOREDUCTASE HTATIP2"/>
    <property type="match status" value="1"/>
</dbReference>
<organism evidence="1 2">
    <name type="scientific">Vibrio gallaecicus</name>
    <dbReference type="NCBI Taxonomy" id="552386"/>
    <lineage>
        <taxon>Bacteria</taxon>
        <taxon>Pseudomonadati</taxon>
        <taxon>Pseudomonadota</taxon>
        <taxon>Gammaproteobacteria</taxon>
        <taxon>Vibrionales</taxon>
        <taxon>Vibrionaceae</taxon>
        <taxon>Vibrio</taxon>
    </lineage>
</organism>
<dbReference type="PANTHER" id="PTHR14097">
    <property type="entry name" value="OXIDOREDUCTASE HTATIP2"/>
    <property type="match status" value="1"/>
</dbReference>
<comment type="caution">
    <text evidence="1">The sequence shown here is derived from an EMBL/GenBank/DDBJ whole genome shotgun (WGS) entry which is preliminary data.</text>
</comment>
<dbReference type="SUPFAM" id="SSF51735">
    <property type="entry name" value="NAD(P)-binding Rossmann-fold domains"/>
    <property type="match status" value="1"/>
</dbReference>
<evidence type="ECO:0000313" key="1">
    <source>
        <dbReference type="EMBL" id="MFA0570777.1"/>
    </source>
</evidence>
<keyword evidence="2" id="KW-1185">Reference proteome</keyword>
<accession>A0ABV4NI05</accession>
<dbReference type="Gene3D" id="3.40.50.720">
    <property type="entry name" value="NAD(P)-binding Rossmann-like Domain"/>
    <property type="match status" value="1"/>
</dbReference>
<dbReference type="RefSeq" id="WP_273296436.1">
    <property type="nucleotide sequence ID" value="NZ_JBFRUW010000121.1"/>
</dbReference>